<proteinExistence type="inferred from homology"/>
<evidence type="ECO:0000256" key="6">
    <source>
        <dbReference type="ARBA" id="ARBA00023143"/>
    </source>
</evidence>
<accession>Q1YVA3</accession>
<keyword evidence="10" id="KW-0282">Flagellum</keyword>
<dbReference type="Pfam" id="PF07196">
    <property type="entry name" value="Flagellin_IN"/>
    <property type="match status" value="1"/>
</dbReference>
<reference evidence="10 11" key="1">
    <citation type="submission" date="2006-03" db="EMBL/GenBank/DDBJ databases">
        <authorList>
            <person name="Giovannoni S.J."/>
            <person name="Cho J.-C."/>
            <person name="Ferriera S."/>
            <person name="Johnson J."/>
            <person name="Kravitz S."/>
            <person name="Halpern A."/>
            <person name="Remington K."/>
            <person name="Beeson K."/>
            <person name="Tran B."/>
            <person name="Rogers Y.-H."/>
            <person name="Friedman R."/>
            <person name="Venter J.C."/>
        </authorList>
    </citation>
    <scope>NUCLEOTIDE SEQUENCE [LARGE SCALE GENOMIC DNA]</scope>
    <source>
        <strain evidence="10 11">HTCC2207</strain>
    </source>
</reference>
<dbReference type="Pfam" id="PF06429">
    <property type="entry name" value="Flg_bbr_C"/>
    <property type="match status" value="1"/>
</dbReference>
<feature type="domain" description="Flagellar basal-body/hook protein C-terminal" evidence="8">
    <location>
        <begin position="962"/>
        <end position="999"/>
    </location>
</feature>
<evidence type="ECO:0000256" key="3">
    <source>
        <dbReference type="ARBA" id="ARBA00009677"/>
    </source>
</evidence>
<dbReference type="InterPro" id="IPR010810">
    <property type="entry name" value="Flagellin_hook_IN_motif"/>
</dbReference>
<gene>
    <name evidence="10" type="ORF">GB2207_08351</name>
</gene>
<dbReference type="Pfam" id="PF22638">
    <property type="entry name" value="FlgK_D1"/>
    <property type="match status" value="1"/>
</dbReference>
<comment type="similarity">
    <text evidence="3">Belongs to the flagella basal body rod proteins family.</text>
</comment>
<dbReference type="PROSITE" id="PS00588">
    <property type="entry name" value="FLAGELLA_BB_ROD"/>
    <property type="match status" value="1"/>
</dbReference>
<dbReference type="InterPro" id="IPR053927">
    <property type="entry name" value="FlgK_helical"/>
</dbReference>
<dbReference type="OrthoDB" id="9802553at2"/>
<feature type="domain" description="Flagellar basal body rod protein N-terminal" evidence="7">
    <location>
        <begin position="7"/>
        <end position="34"/>
    </location>
</feature>
<dbReference type="PANTHER" id="PTHR30033">
    <property type="entry name" value="FLAGELLAR HOOK-ASSOCIATED PROTEIN 1"/>
    <property type="match status" value="1"/>
</dbReference>
<dbReference type="NCBIfam" id="TIGR02492">
    <property type="entry name" value="flgK_ends"/>
    <property type="match status" value="1"/>
</dbReference>
<dbReference type="InterPro" id="IPR002371">
    <property type="entry name" value="FlgK"/>
</dbReference>
<evidence type="ECO:0000256" key="2">
    <source>
        <dbReference type="ARBA" id="ARBA00004613"/>
    </source>
</evidence>
<keyword evidence="10" id="KW-0966">Cell projection</keyword>
<dbReference type="GO" id="GO:0005198">
    <property type="term" value="F:structural molecule activity"/>
    <property type="evidence" value="ECO:0007669"/>
    <property type="project" value="InterPro"/>
</dbReference>
<dbReference type="AlphaFoldDB" id="Q1YVA3"/>
<dbReference type="GO" id="GO:0009424">
    <property type="term" value="C:bacterial-type flagellum hook"/>
    <property type="evidence" value="ECO:0007669"/>
    <property type="project" value="InterPro"/>
</dbReference>
<keyword evidence="6" id="KW-0975">Bacterial flagellum</keyword>
<organism evidence="10 11">
    <name type="scientific">gamma proteobacterium HTCC2207</name>
    <dbReference type="NCBI Taxonomy" id="314287"/>
    <lineage>
        <taxon>Bacteria</taxon>
        <taxon>Pseudomonadati</taxon>
        <taxon>Pseudomonadota</taxon>
        <taxon>Gammaproteobacteria</taxon>
        <taxon>Cellvibrionales</taxon>
        <taxon>Porticoccaceae</taxon>
        <taxon>SAR92 clade</taxon>
    </lineage>
</organism>
<dbReference type="PRINTS" id="PR01005">
    <property type="entry name" value="FLGHOOKAP1"/>
</dbReference>
<evidence type="ECO:0000256" key="4">
    <source>
        <dbReference type="ARBA" id="ARBA00016244"/>
    </source>
</evidence>
<evidence type="ECO:0000313" key="11">
    <source>
        <dbReference type="Proteomes" id="UP000005555"/>
    </source>
</evidence>
<dbReference type="GO" id="GO:0044780">
    <property type="term" value="P:bacterial-type flagellum assembly"/>
    <property type="evidence" value="ECO:0007669"/>
    <property type="project" value="InterPro"/>
</dbReference>
<evidence type="ECO:0000259" key="8">
    <source>
        <dbReference type="Pfam" id="PF06429"/>
    </source>
</evidence>
<comment type="subcellular location">
    <subcellularLocation>
        <location evidence="1">Bacterial flagellum</location>
    </subcellularLocation>
    <subcellularLocation>
        <location evidence="2">Secreted</location>
    </subcellularLocation>
</comment>
<keyword evidence="11" id="KW-1185">Reference proteome</keyword>
<name>Q1YVA3_9GAMM</name>
<dbReference type="PANTHER" id="PTHR30033:SF1">
    <property type="entry name" value="FLAGELLAR HOOK-ASSOCIATED PROTEIN 1"/>
    <property type="match status" value="1"/>
</dbReference>
<keyword evidence="5" id="KW-0964">Secreted</keyword>
<feature type="domain" description="Flagellar hook-associated protein FlgK helical" evidence="9">
    <location>
        <begin position="93"/>
        <end position="325"/>
    </location>
</feature>
<dbReference type="Pfam" id="PF00460">
    <property type="entry name" value="Flg_bb_rod"/>
    <property type="match status" value="1"/>
</dbReference>
<dbReference type="Gene3D" id="3.30.70.2120">
    <property type="match status" value="1"/>
</dbReference>
<comment type="caution">
    <text evidence="10">The sequence shown here is derived from an EMBL/GenBank/DDBJ whole genome shotgun (WGS) entry which is preliminary data.</text>
</comment>
<dbReference type="STRING" id="314287.GB2207_08351"/>
<dbReference type="InterPro" id="IPR001444">
    <property type="entry name" value="Flag_bb_rod_N"/>
</dbReference>
<dbReference type="SUPFAM" id="SSF64518">
    <property type="entry name" value="Phase 1 flagellin"/>
    <property type="match status" value="1"/>
</dbReference>
<protein>
    <recommendedName>
        <fullName evidence="4">Flagellar hook-associated protein 1</fullName>
    </recommendedName>
</protein>
<dbReference type="InterPro" id="IPR019776">
    <property type="entry name" value="Flagellar_basal_body_rod_CS"/>
</dbReference>
<evidence type="ECO:0000259" key="7">
    <source>
        <dbReference type="Pfam" id="PF00460"/>
    </source>
</evidence>
<evidence type="ECO:0000256" key="1">
    <source>
        <dbReference type="ARBA" id="ARBA00004365"/>
    </source>
</evidence>
<evidence type="ECO:0000313" key="10">
    <source>
        <dbReference type="EMBL" id="EAS47805.1"/>
    </source>
</evidence>
<evidence type="ECO:0000259" key="9">
    <source>
        <dbReference type="Pfam" id="PF22638"/>
    </source>
</evidence>
<dbReference type="Proteomes" id="UP000005555">
    <property type="component" value="Unassembled WGS sequence"/>
</dbReference>
<dbReference type="EMBL" id="AAPI01000001">
    <property type="protein sequence ID" value="EAS47805.1"/>
    <property type="molecule type" value="Genomic_DNA"/>
</dbReference>
<evidence type="ECO:0000256" key="5">
    <source>
        <dbReference type="ARBA" id="ARBA00022525"/>
    </source>
</evidence>
<sequence length="1001" mass="105472">MADILSIGAGATQLYRQALSTVSNNIANLNTEGYSRQVSETSENAPSQQGTVFVGSGARLDNIARAYDEFAESSLRDSGSQLSNQQPLIDYANRVVDIMGSEASGLSSAMDKFFAAASAVSADPASINLRSSFLRDAEGMASRFRELSDQLGAVELETRESIESQVNQLNNLSEKLAFVNKQLNKKLTLSSQPPMMLDQRDQLLREMSAITKIHVTEVTSGQVTVRLASSAGSVITDDKLHYELGVSFDDNDPGRVDLIIEPYGDSRVASTVTNGELGGLMNFRSQTLAPAMDSFDFLAQTLVAEINQIHSAGLDGRGEAGGDLFAIDLDFTVSAPAGNANAAIAIEVTSGEEFDNAPFEITWSSEQNSWLIENQSSGAVTVAEQGFASFSYAGLSITVGDQPVDGETYRIDAKERPAGGMRLLVTDPLGVAAADTMRAMSDAANIGEARVSLEYSATPAFDSFEYGSSILSLGNNPSSAAGETVSGSYLTPAFVIPKGIDSAALMLEVDSGSDLSFQVMTSDGVHILGQSIDSSTQAILMSSDSGFRDDSSYSDSYLNATGSEAYLGLDLTYGFLARDVERNEWLVDDNGISSESTNTSLSATATSADVSLQSNDSSVTVDLISANALVLNDYSMAALELEAGAVSSAVLMATWINAATDSTGVTATATNLITIEEDSIDFTQQVNINGVLIGNGTPLTSVRELANAINEQTDSTNVMANITYDGKLEITNARGYDGENITLSNPDSTSSDNALGQSNKIFVGQLQLEADEEIRFTFGDDGLPKDLAVLGLRTGIYVEGTVTQDLAVFVTGTDSGRVAAGFSTTDSDEVAASAAAPFIIEFTSATEYTITDTATGTLVATRSYSEGQDIAHKGFTLALEGSPVAGDLFVVDSNKDGIGDNGNMLNLVALQDKELMADGSTLGEAYINLVNGVGSKAALAMMSKEALQVVYDQAVAAKDQVSGVSLDQEAGELIRFQQAYQASAQIIQVASKLFDSILSIR</sequence>
<keyword evidence="10" id="KW-0969">Cilium</keyword>
<dbReference type="InterPro" id="IPR010930">
    <property type="entry name" value="Flg_bb/hook_C_dom"/>
</dbReference>
<dbReference type="HOGENOM" id="CLU_012762_0_0_6"/>
<dbReference type="GO" id="GO:0005576">
    <property type="term" value="C:extracellular region"/>
    <property type="evidence" value="ECO:0007669"/>
    <property type="project" value="UniProtKB-SubCell"/>
</dbReference>
<dbReference type="eggNOG" id="COG1256">
    <property type="taxonomic scope" value="Bacteria"/>
</dbReference>